<name>T1B7E4_9ZZZZ</name>
<dbReference type="Gene3D" id="2.180.10.10">
    <property type="entry name" value="RHS repeat-associated core"/>
    <property type="match status" value="1"/>
</dbReference>
<evidence type="ECO:0000313" key="1">
    <source>
        <dbReference type="EMBL" id="EQD65807.1"/>
    </source>
</evidence>
<reference evidence="1" key="2">
    <citation type="journal article" date="2014" name="ISME J.">
        <title>Microbial stratification in low pH oxic and suboxic macroscopic growths along an acid mine drainage.</title>
        <authorList>
            <person name="Mendez-Garcia C."/>
            <person name="Mesa V."/>
            <person name="Sprenger R.R."/>
            <person name="Richter M."/>
            <person name="Diez M.S."/>
            <person name="Solano J."/>
            <person name="Bargiela R."/>
            <person name="Golyshina O.V."/>
            <person name="Manteca A."/>
            <person name="Ramos J.L."/>
            <person name="Gallego J.R."/>
            <person name="Llorente I."/>
            <person name="Martins Dos Santos V.A."/>
            <person name="Jensen O.N."/>
            <person name="Pelaez A.I."/>
            <person name="Sanchez J."/>
            <person name="Ferrer M."/>
        </authorList>
    </citation>
    <scope>NUCLEOTIDE SEQUENCE</scope>
</reference>
<feature type="non-terminal residue" evidence="1">
    <location>
        <position position="1"/>
    </location>
</feature>
<protein>
    <submittedName>
        <fullName evidence="1">Rhs family protein</fullName>
    </submittedName>
</protein>
<sequence length="125" mass="13188">SSCQAAVRAYRDYIYAGNAPVAVDDPGAGASGFHYFQTDPQGSIAEITNGSGQLSVNESFTAFGALRDPATWSGSPTSGQLATITGITQHAYTFQRMLGEQMGLNDMVGRVEDAVIGRFISADPY</sequence>
<accession>T1B7E4</accession>
<dbReference type="AlphaFoldDB" id="T1B7E4"/>
<dbReference type="EMBL" id="AUZZ01001058">
    <property type="protein sequence ID" value="EQD65807.1"/>
    <property type="molecule type" value="Genomic_DNA"/>
</dbReference>
<proteinExistence type="predicted"/>
<feature type="non-terminal residue" evidence="1">
    <location>
        <position position="125"/>
    </location>
</feature>
<comment type="caution">
    <text evidence="1">The sequence shown here is derived from an EMBL/GenBank/DDBJ whole genome shotgun (WGS) entry which is preliminary data.</text>
</comment>
<organism evidence="1">
    <name type="scientific">mine drainage metagenome</name>
    <dbReference type="NCBI Taxonomy" id="410659"/>
    <lineage>
        <taxon>unclassified sequences</taxon>
        <taxon>metagenomes</taxon>
        <taxon>ecological metagenomes</taxon>
    </lineage>
</organism>
<gene>
    <name evidence="1" type="ORF">B2A_01438</name>
</gene>
<reference evidence="1" key="1">
    <citation type="submission" date="2013-08" db="EMBL/GenBank/DDBJ databases">
        <authorList>
            <person name="Mendez C."/>
            <person name="Richter M."/>
            <person name="Ferrer M."/>
            <person name="Sanchez J."/>
        </authorList>
    </citation>
    <scope>NUCLEOTIDE SEQUENCE</scope>
</reference>